<proteinExistence type="predicted"/>
<reference evidence="3 4" key="1">
    <citation type="submission" date="2022-01" db="EMBL/GenBank/DDBJ databases">
        <authorList>
            <person name="Xiong W."/>
            <person name="Schranz E."/>
        </authorList>
    </citation>
    <scope>NUCLEOTIDE SEQUENCE [LARGE SCALE GENOMIC DNA]</scope>
</reference>
<dbReference type="AlphaFoldDB" id="A0AAU9NDB0"/>
<gene>
    <name evidence="3" type="ORF">LVIROSA_LOCUS21528</name>
</gene>
<evidence type="ECO:0000256" key="2">
    <source>
        <dbReference type="SAM" id="MobiDB-lite"/>
    </source>
</evidence>
<feature type="region of interest" description="Disordered" evidence="2">
    <location>
        <begin position="189"/>
        <end position="225"/>
    </location>
</feature>
<dbReference type="GO" id="GO:0009626">
    <property type="term" value="P:plant-type hypersensitive response"/>
    <property type="evidence" value="ECO:0007669"/>
    <property type="project" value="UniProtKB-KW"/>
</dbReference>
<keyword evidence="4" id="KW-1185">Reference proteome</keyword>
<accession>A0AAU9NDB0</accession>
<feature type="compositionally biased region" description="Low complexity" evidence="2">
    <location>
        <begin position="192"/>
        <end position="205"/>
    </location>
</feature>
<protein>
    <recommendedName>
        <fullName evidence="5">HMA domain-containing protein</fullName>
    </recommendedName>
</protein>
<evidence type="ECO:0000256" key="1">
    <source>
        <dbReference type="ARBA" id="ARBA00004170"/>
    </source>
</evidence>
<dbReference type="Proteomes" id="UP001157418">
    <property type="component" value="Unassembled WGS sequence"/>
</dbReference>
<dbReference type="CDD" id="cd00371">
    <property type="entry name" value="HMA"/>
    <property type="match status" value="1"/>
</dbReference>
<dbReference type="GO" id="GO:0046872">
    <property type="term" value="F:metal ion binding"/>
    <property type="evidence" value="ECO:0007669"/>
    <property type="project" value="InterPro"/>
</dbReference>
<dbReference type="GO" id="GO:0016020">
    <property type="term" value="C:membrane"/>
    <property type="evidence" value="ECO:0007669"/>
    <property type="project" value="UniProtKB-SubCell"/>
</dbReference>
<feature type="compositionally biased region" description="Polar residues" evidence="2">
    <location>
        <begin position="206"/>
        <end position="225"/>
    </location>
</feature>
<name>A0AAU9NDB0_9ASTR</name>
<sequence length="225" mass="25390">MVSEEEEDGGDYFIRSFCFLKGMVFLSSMASKKSKYEEYPAFTNFTIKVDVEGSWAKTVKKVLNSVQGVTNFRMENNGKVNISGYIDPVLLLKCLEKAGKTAEIVHWQYGECSKNLFEKTKLPLPSVNNNNLYLPGYEGYNNNGYYGYNYNNGYGYGYEYGYPPNYRRSNYVFNHLECSGNASDCSGHHIRNPNTPNKSSSSSKTQFQKPASGRTGNHPTCCSLM</sequence>
<comment type="caution">
    <text evidence="3">The sequence shown here is derived from an EMBL/GenBank/DDBJ whole genome shotgun (WGS) entry which is preliminary data.</text>
</comment>
<dbReference type="EMBL" id="CAKMRJ010004241">
    <property type="protein sequence ID" value="CAH1435060.1"/>
    <property type="molecule type" value="Genomic_DNA"/>
</dbReference>
<dbReference type="InterPro" id="IPR036163">
    <property type="entry name" value="HMA_dom_sf"/>
</dbReference>
<organism evidence="3 4">
    <name type="scientific">Lactuca virosa</name>
    <dbReference type="NCBI Taxonomy" id="75947"/>
    <lineage>
        <taxon>Eukaryota</taxon>
        <taxon>Viridiplantae</taxon>
        <taxon>Streptophyta</taxon>
        <taxon>Embryophyta</taxon>
        <taxon>Tracheophyta</taxon>
        <taxon>Spermatophyta</taxon>
        <taxon>Magnoliopsida</taxon>
        <taxon>eudicotyledons</taxon>
        <taxon>Gunneridae</taxon>
        <taxon>Pentapetalae</taxon>
        <taxon>asterids</taxon>
        <taxon>campanulids</taxon>
        <taxon>Asterales</taxon>
        <taxon>Asteraceae</taxon>
        <taxon>Cichorioideae</taxon>
        <taxon>Cichorieae</taxon>
        <taxon>Lactucinae</taxon>
        <taxon>Lactuca</taxon>
    </lineage>
</organism>
<evidence type="ECO:0000313" key="4">
    <source>
        <dbReference type="Proteomes" id="UP001157418"/>
    </source>
</evidence>
<evidence type="ECO:0008006" key="5">
    <source>
        <dbReference type="Google" id="ProtNLM"/>
    </source>
</evidence>
<dbReference type="InterPro" id="IPR006121">
    <property type="entry name" value="HMA_dom"/>
</dbReference>
<comment type="subcellular location">
    <subcellularLocation>
        <location evidence="1">Membrane</location>
        <topology evidence="1">Peripheral membrane protein</topology>
    </subcellularLocation>
</comment>
<evidence type="ECO:0000313" key="3">
    <source>
        <dbReference type="EMBL" id="CAH1435060.1"/>
    </source>
</evidence>
<dbReference type="Gene3D" id="3.30.70.100">
    <property type="match status" value="1"/>
</dbReference>
<dbReference type="SUPFAM" id="SSF55008">
    <property type="entry name" value="HMA, heavy metal-associated domain"/>
    <property type="match status" value="1"/>
</dbReference>